<sequence length="169" mass="18029">MSNSLFRKASLDSLSSPEQLNDYIKVSNPSIWIVLMAMFILLAVVLIWSFTGSLPTSIHTKGVVNSGKAVGYVDITEAGTIKAGQKVKVQAVNQNTAINGHIDSLGVVPLSASEITAELKSDYLAQALAPKGFAVTVDVSLDSSDLPDKTLVNINIVTDTVRPIDFLLK</sequence>
<name>Q0AUT4_SYNWW</name>
<evidence type="ECO:0000313" key="3">
    <source>
        <dbReference type="Proteomes" id="UP000001968"/>
    </source>
</evidence>
<evidence type="ECO:0000313" key="2">
    <source>
        <dbReference type="EMBL" id="ABI69520.1"/>
    </source>
</evidence>
<keyword evidence="1" id="KW-0812">Transmembrane</keyword>
<gene>
    <name evidence="2" type="ordered locus">Swol_2229</name>
</gene>
<dbReference type="EMBL" id="CP000448">
    <property type="protein sequence ID" value="ABI69520.1"/>
    <property type="molecule type" value="Genomic_DNA"/>
</dbReference>
<evidence type="ECO:0000256" key="1">
    <source>
        <dbReference type="SAM" id="Phobius"/>
    </source>
</evidence>
<dbReference type="OrthoDB" id="1822314at2"/>
<evidence type="ECO:0008006" key="4">
    <source>
        <dbReference type="Google" id="ProtNLM"/>
    </source>
</evidence>
<dbReference type="KEGG" id="swo:Swol_2229"/>
<accession>Q0AUT4</accession>
<keyword evidence="1" id="KW-0472">Membrane</keyword>
<dbReference type="Proteomes" id="UP000001968">
    <property type="component" value="Chromosome"/>
</dbReference>
<dbReference type="AlphaFoldDB" id="Q0AUT4"/>
<keyword evidence="3" id="KW-1185">Reference proteome</keyword>
<proteinExistence type="predicted"/>
<dbReference type="STRING" id="335541.Swol_2229"/>
<dbReference type="eggNOG" id="COG0845">
    <property type="taxonomic scope" value="Bacteria"/>
</dbReference>
<organism evidence="2 3">
    <name type="scientific">Syntrophomonas wolfei subsp. wolfei (strain DSM 2245B / Goettingen)</name>
    <dbReference type="NCBI Taxonomy" id="335541"/>
    <lineage>
        <taxon>Bacteria</taxon>
        <taxon>Bacillati</taxon>
        <taxon>Bacillota</taxon>
        <taxon>Clostridia</taxon>
        <taxon>Eubacteriales</taxon>
        <taxon>Syntrophomonadaceae</taxon>
        <taxon>Syntrophomonas</taxon>
    </lineage>
</organism>
<keyword evidence="1" id="KW-1133">Transmembrane helix</keyword>
<dbReference type="RefSeq" id="WP_011641605.1">
    <property type="nucleotide sequence ID" value="NC_008346.1"/>
</dbReference>
<protein>
    <recommendedName>
        <fullName evidence="4">NHLP bacteriocin system secretion protein</fullName>
    </recommendedName>
</protein>
<feature type="transmembrane region" description="Helical" evidence="1">
    <location>
        <begin position="30"/>
        <end position="51"/>
    </location>
</feature>
<dbReference type="HOGENOM" id="CLU_1577730_0_0_9"/>
<reference evidence="3" key="1">
    <citation type="journal article" date="2010" name="Environ. Microbiol.">
        <title>The genome of Syntrophomonas wolfei: new insights into syntrophic metabolism and biohydrogen production.</title>
        <authorList>
            <person name="Sieber J.R."/>
            <person name="Sims D.R."/>
            <person name="Han C."/>
            <person name="Kim E."/>
            <person name="Lykidis A."/>
            <person name="Lapidus A.L."/>
            <person name="McDonnald E."/>
            <person name="Rohlin L."/>
            <person name="Culley D.E."/>
            <person name="Gunsalus R."/>
            <person name="McInerney M.J."/>
        </authorList>
    </citation>
    <scope>NUCLEOTIDE SEQUENCE [LARGE SCALE GENOMIC DNA]</scope>
    <source>
        <strain evidence="3">DSM 2245B / Goettingen</strain>
    </source>
</reference>